<dbReference type="GeneID" id="77811842"/>
<dbReference type="EMBL" id="CP110427">
    <property type="protein sequence ID" value="WAQ86623.1"/>
    <property type="molecule type" value="Genomic_DNA"/>
</dbReference>
<keyword evidence="3" id="KW-1185">Reference proteome</keyword>
<proteinExistence type="predicted"/>
<evidence type="ECO:0000256" key="1">
    <source>
        <dbReference type="SAM" id="MobiDB-lite"/>
    </source>
</evidence>
<evidence type="ECO:0000313" key="3">
    <source>
        <dbReference type="Proteomes" id="UP001164743"/>
    </source>
</evidence>
<dbReference type="Proteomes" id="UP001164743">
    <property type="component" value="Chromosome 7A"/>
</dbReference>
<sequence>MAIMMKSVNDCPKEALREYLIKQKAEILAKMRAAKAHREQLKKQPCIDPALGPAIPESLAPTPLVPSSSHCPTSKPKENIPSSSRPPTSKHKQNHNVIEVEDNTNNEDEEDSDPTQTQDLPNLLINPILDQL</sequence>
<feature type="region of interest" description="Disordered" evidence="1">
    <location>
        <begin position="34"/>
        <end position="132"/>
    </location>
</feature>
<feature type="compositionally biased region" description="Acidic residues" evidence="1">
    <location>
        <begin position="99"/>
        <end position="113"/>
    </location>
</feature>
<reference evidence="2" key="1">
    <citation type="submission" date="2022-10" db="EMBL/GenBank/DDBJ databases">
        <title>Puccinia triticina Genome sequencing and assembly.</title>
        <authorList>
            <person name="Li C."/>
        </authorList>
    </citation>
    <scope>NUCLEOTIDE SEQUENCE</scope>
    <source>
        <strain evidence="2">Pt15</strain>
    </source>
</reference>
<dbReference type="RefSeq" id="XP_053022178.1">
    <property type="nucleotide sequence ID" value="XM_053170947.1"/>
</dbReference>
<protein>
    <submittedName>
        <fullName evidence="2">Uncharacterized protein</fullName>
    </submittedName>
</protein>
<evidence type="ECO:0000313" key="2">
    <source>
        <dbReference type="EMBL" id="WAQ86623.1"/>
    </source>
</evidence>
<organism evidence="2 3">
    <name type="scientific">Puccinia triticina</name>
    <dbReference type="NCBI Taxonomy" id="208348"/>
    <lineage>
        <taxon>Eukaryota</taxon>
        <taxon>Fungi</taxon>
        <taxon>Dikarya</taxon>
        <taxon>Basidiomycota</taxon>
        <taxon>Pucciniomycotina</taxon>
        <taxon>Pucciniomycetes</taxon>
        <taxon>Pucciniales</taxon>
        <taxon>Pucciniaceae</taxon>
        <taxon>Puccinia</taxon>
    </lineage>
</organism>
<accession>A0ABY7CQM9</accession>
<name>A0ABY7CQM9_9BASI</name>
<gene>
    <name evidence="2" type="ORF">PtA15_7A349</name>
</gene>